<dbReference type="Pfam" id="PF04824">
    <property type="entry name" value="Rad21_Rec8"/>
    <property type="match status" value="1"/>
</dbReference>
<dbReference type="InterPro" id="IPR006910">
    <property type="entry name" value="Rad21_Rec8_N"/>
</dbReference>
<evidence type="ECO:0000313" key="8">
    <source>
        <dbReference type="Proteomes" id="UP000703269"/>
    </source>
</evidence>
<evidence type="ECO:0000259" key="6">
    <source>
        <dbReference type="Pfam" id="PF04825"/>
    </source>
</evidence>
<dbReference type="InterPro" id="IPR036390">
    <property type="entry name" value="WH_DNA-bd_sf"/>
</dbReference>
<feature type="region of interest" description="Disordered" evidence="4">
    <location>
        <begin position="161"/>
        <end position="194"/>
    </location>
</feature>
<comment type="subcellular location">
    <subcellularLocation>
        <location evidence="1">Nucleus</location>
    </subcellularLocation>
</comment>
<dbReference type="Proteomes" id="UP000703269">
    <property type="component" value="Unassembled WGS sequence"/>
</dbReference>
<dbReference type="AlphaFoldDB" id="A0A9P3FZJ7"/>
<dbReference type="Pfam" id="PF04825">
    <property type="entry name" value="Rad21_Rec8_N"/>
    <property type="match status" value="1"/>
</dbReference>
<dbReference type="GO" id="GO:0005634">
    <property type="term" value="C:nucleus"/>
    <property type="evidence" value="ECO:0007669"/>
    <property type="project" value="UniProtKB-SubCell"/>
</dbReference>
<reference evidence="7 8" key="1">
    <citation type="submission" date="2021-08" db="EMBL/GenBank/DDBJ databases">
        <title>Draft Genome Sequence of Phanerochaete sordida strain YK-624.</title>
        <authorList>
            <person name="Mori T."/>
            <person name="Dohra H."/>
            <person name="Suzuki T."/>
            <person name="Kawagishi H."/>
            <person name="Hirai H."/>
        </authorList>
    </citation>
    <scope>NUCLEOTIDE SEQUENCE [LARGE SCALE GENOMIC DNA]</scope>
    <source>
        <strain evidence="7 8">YK-624</strain>
    </source>
</reference>
<comment type="caution">
    <text evidence="7">The sequence shown here is derived from an EMBL/GenBank/DDBJ whole genome shotgun (WGS) entry which is preliminary data.</text>
</comment>
<keyword evidence="3" id="KW-0539">Nucleus</keyword>
<sequence length="736" mass="80126">MFFTNELLSRRDSGFGLLWLAATLGAKSSFRKLPRRSVMTADISELCNLIAEPAEPLALRLSSNLMIGVARVYKVKQEILLTDVTSCFNTLKKATHDIYAASSAAAQLQMGQPTVRQALIFRLQVSWLMNDSAELVTAIADPVVAFALDFDHLFGGWDEPMGTQLNAEDDMEEDEEEYDPKSGRKTKRKRVKPSSISVAEEARANLHILQEDHSYLLSNSLVEDDQNVGGIIPSSSQFGGFQFGDDYLDGVDLGGDIGDELAKELGDDWGLSQRDAPLPSQGFQDIEMADVNGDMDDFQLQQDDQGLQDYDGAAMLNDAPSSTPLSAKRAGMPAMSDDFNGNAAAAFAQEGSIILPLSPLGSQADRDGAAGGDPQQKPRKGKRVRLLLDARTELTNEELERARANYLEGQAVLKREMERRKAEKESARLIEEMIWGAPRGVAAPVLVDFWQENFRVQVEARSGRLHLITEGEPPSKRRRIEADRSASEGRDVYDVDRPAQDANLDVETGWGGGGNIDAMQDDWNVDSRMRSSEEPGQGRRASRPPSILGSQFYEGDAAPAQDYGSGSQRSNLFPWDNAGVSSSVSSAAVPAGGGSDRLSFVRADSRLRGSSVDHDSLTAGFVPPSPASFGVSASHRGSGFEFDVPAGDVNADDSQMTDASVLTLERNSFNFLEYARQQLNAAPSATSSLKFSDVVPTESTRHVAAAAFYHCLVLSTKDLLKVEQDESYSNIEITIR</sequence>
<name>A0A9P3FZJ7_9APHY</name>
<dbReference type="GO" id="GO:0003682">
    <property type="term" value="F:chromatin binding"/>
    <property type="evidence" value="ECO:0007669"/>
    <property type="project" value="TreeGrafter"/>
</dbReference>
<evidence type="ECO:0000313" key="7">
    <source>
        <dbReference type="EMBL" id="GJE86137.1"/>
    </source>
</evidence>
<evidence type="ECO:0000256" key="3">
    <source>
        <dbReference type="ARBA" id="ARBA00023242"/>
    </source>
</evidence>
<keyword evidence="8" id="KW-1185">Reference proteome</keyword>
<feature type="compositionally biased region" description="Basic and acidic residues" evidence="4">
    <location>
        <begin position="525"/>
        <end position="537"/>
    </location>
</feature>
<dbReference type="SUPFAM" id="SSF46785">
    <property type="entry name" value="Winged helix' DNA-binding domain"/>
    <property type="match status" value="1"/>
</dbReference>
<organism evidence="7 8">
    <name type="scientific">Phanerochaete sordida</name>
    <dbReference type="NCBI Taxonomy" id="48140"/>
    <lineage>
        <taxon>Eukaryota</taxon>
        <taxon>Fungi</taxon>
        <taxon>Dikarya</taxon>
        <taxon>Basidiomycota</taxon>
        <taxon>Agaricomycotina</taxon>
        <taxon>Agaricomycetes</taxon>
        <taxon>Polyporales</taxon>
        <taxon>Phanerochaetaceae</taxon>
        <taxon>Phanerochaete</taxon>
    </lineage>
</organism>
<dbReference type="GO" id="GO:0007062">
    <property type="term" value="P:sister chromatid cohesion"/>
    <property type="evidence" value="ECO:0007669"/>
    <property type="project" value="InterPro"/>
</dbReference>
<feature type="region of interest" description="Disordered" evidence="4">
    <location>
        <begin position="469"/>
        <end position="570"/>
    </location>
</feature>
<dbReference type="InterPro" id="IPR023093">
    <property type="entry name" value="ScpA-like_C"/>
</dbReference>
<evidence type="ECO:0000256" key="2">
    <source>
        <dbReference type="ARBA" id="ARBA00009870"/>
    </source>
</evidence>
<feature type="compositionally biased region" description="Acidic residues" evidence="4">
    <location>
        <begin position="167"/>
        <end position="178"/>
    </location>
</feature>
<feature type="compositionally biased region" description="Basic residues" evidence="4">
    <location>
        <begin position="183"/>
        <end position="192"/>
    </location>
</feature>
<dbReference type="GO" id="GO:0008278">
    <property type="term" value="C:cohesin complex"/>
    <property type="evidence" value="ECO:0007669"/>
    <property type="project" value="InterPro"/>
</dbReference>
<proteinExistence type="inferred from homology"/>
<dbReference type="GO" id="GO:1990414">
    <property type="term" value="P:replication-born double-strand break repair via sister chromatid exchange"/>
    <property type="evidence" value="ECO:0007669"/>
    <property type="project" value="TreeGrafter"/>
</dbReference>
<dbReference type="PANTHER" id="PTHR12585">
    <property type="entry name" value="SCC1 / RAD21 FAMILY MEMBER"/>
    <property type="match status" value="1"/>
</dbReference>
<feature type="domain" description="Rad21/Rec8-like protein C-terminal eukaryotic" evidence="5">
    <location>
        <begin position="690"/>
        <end position="734"/>
    </location>
</feature>
<dbReference type="OrthoDB" id="10071381at2759"/>
<dbReference type="InterPro" id="IPR006909">
    <property type="entry name" value="Rad21/Rec8_C_eu"/>
</dbReference>
<evidence type="ECO:0000256" key="1">
    <source>
        <dbReference type="ARBA" id="ARBA00004123"/>
    </source>
</evidence>
<dbReference type="EMBL" id="BPQB01000003">
    <property type="protein sequence ID" value="GJE86137.1"/>
    <property type="molecule type" value="Genomic_DNA"/>
</dbReference>
<dbReference type="Gene3D" id="1.10.10.580">
    <property type="entry name" value="Structural maintenance of chromosome 1. Chain E"/>
    <property type="match status" value="1"/>
</dbReference>
<evidence type="ECO:0000259" key="5">
    <source>
        <dbReference type="Pfam" id="PF04824"/>
    </source>
</evidence>
<comment type="similarity">
    <text evidence="2">Belongs to the rad21 family.</text>
</comment>
<evidence type="ECO:0000256" key="4">
    <source>
        <dbReference type="SAM" id="MobiDB-lite"/>
    </source>
</evidence>
<dbReference type="PANTHER" id="PTHR12585:SF72">
    <property type="entry name" value="MEIOTIC RECOMBINATION PROTEIN REC8"/>
    <property type="match status" value="1"/>
</dbReference>
<feature type="region of interest" description="Disordered" evidence="4">
    <location>
        <begin position="358"/>
        <end position="383"/>
    </location>
</feature>
<gene>
    <name evidence="7" type="ORF">PsYK624_022170</name>
</gene>
<accession>A0A9P3FZJ7</accession>
<feature type="compositionally biased region" description="Basic and acidic residues" evidence="4">
    <location>
        <begin position="469"/>
        <end position="499"/>
    </location>
</feature>
<feature type="domain" description="Rad21/Rec8-like protein N-terminal" evidence="6">
    <location>
        <begin position="1"/>
        <end position="98"/>
    </location>
</feature>
<dbReference type="InterPro" id="IPR039781">
    <property type="entry name" value="Rad21/Rec8-like"/>
</dbReference>
<protein>
    <submittedName>
        <fullName evidence="7">Rad21/Rec8 family protein</fullName>
    </submittedName>
</protein>